<reference evidence="1 2" key="2">
    <citation type="submission" date="2018-11" db="EMBL/GenBank/DDBJ databases">
        <authorList>
            <consortium name="Pathogen Informatics"/>
        </authorList>
    </citation>
    <scope>NUCLEOTIDE SEQUENCE [LARGE SCALE GENOMIC DNA]</scope>
</reference>
<proteinExistence type="predicted"/>
<gene>
    <name evidence="1" type="ORF">HDID_LOCUS8443</name>
</gene>
<dbReference type="WBParaSite" id="HDID_0000844501-mRNA-1">
    <property type="protein sequence ID" value="HDID_0000844501-mRNA-1"/>
    <property type="gene ID" value="HDID_0000844501"/>
</dbReference>
<accession>A0A0R3SSY0</accession>
<protein>
    <submittedName>
        <fullName evidence="3">PABS domain-containing protein</fullName>
    </submittedName>
</protein>
<reference evidence="3" key="1">
    <citation type="submission" date="2017-02" db="UniProtKB">
        <authorList>
            <consortium name="WormBaseParasite"/>
        </authorList>
    </citation>
    <scope>IDENTIFICATION</scope>
</reference>
<sequence>MNRRMRDFGNIFESRCLADFVFVWKLDKVEVIDPVWAHDVDISICNVPLLEDRLLQECSLTSHRYVQLHSIRYRSQCRPGAQMVYH</sequence>
<dbReference type="EMBL" id="UYSG01011079">
    <property type="protein sequence ID" value="VDL60761.1"/>
    <property type="molecule type" value="Genomic_DNA"/>
</dbReference>
<evidence type="ECO:0000313" key="3">
    <source>
        <dbReference type="WBParaSite" id="HDID_0000844501-mRNA-1"/>
    </source>
</evidence>
<evidence type="ECO:0000313" key="1">
    <source>
        <dbReference type="EMBL" id="VDL60761.1"/>
    </source>
</evidence>
<dbReference type="AlphaFoldDB" id="A0A0R3SSY0"/>
<organism evidence="3">
    <name type="scientific">Hymenolepis diminuta</name>
    <name type="common">Rat tapeworm</name>
    <dbReference type="NCBI Taxonomy" id="6216"/>
    <lineage>
        <taxon>Eukaryota</taxon>
        <taxon>Metazoa</taxon>
        <taxon>Spiralia</taxon>
        <taxon>Lophotrochozoa</taxon>
        <taxon>Platyhelminthes</taxon>
        <taxon>Cestoda</taxon>
        <taxon>Eucestoda</taxon>
        <taxon>Cyclophyllidea</taxon>
        <taxon>Hymenolepididae</taxon>
        <taxon>Hymenolepis</taxon>
    </lineage>
</organism>
<name>A0A0R3SSY0_HYMDI</name>
<dbReference type="Proteomes" id="UP000274504">
    <property type="component" value="Unassembled WGS sequence"/>
</dbReference>
<evidence type="ECO:0000313" key="2">
    <source>
        <dbReference type="Proteomes" id="UP000274504"/>
    </source>
</evidence>